<comment type="caution">
    <text evidence="2">The sequence shown here is derived from an EMBL/GenBank/DDBJ whole genome shotgun (WGS) entry which is preliminary data.</text>
</comment>
<evidence type="ECO:0000313" key="3">
    <source>
        <dbReference type="Proteomes" id="UP001152519"/>
    </source>
</evidence>
<reference evidence="2" key="1">
    <citation type="submission" date="2021-05" db="EMBL/GenBank/DDBJ databases">
        <authorList>
            <person name="Arsene-Ploetze F."/>
        </authorList>
    </citation>
    <scope>NUCLEOTIDE SEQUENCE</scope>
    <source>
        <strain evidence="2">DSM 42138</strain>
    </source>
</reference>
<organism evidence="2 3">
    <name type="scientific">Actinacidiphila cocklensis</name>
    <dbReference type="NCBI Taxonomy" id="887465"/>
    <lineage>
        <taxon>Bacteria</taxon>
        <taxon>Bacillati</taxon>
        <taxon>Actinomycetota</taxon>
        <taxon>Actinomycetes</taxon>
        <taxon>Kitasatosporales</taxon>
        <taxon>Streptomycetaceae</taxon>
        <taxon>Actinacidiphila</taxon>
    </lineage>
</organism>
<evidence type="ECO:0000256" key="1">
    <source>
        <dbReference type="SAM" id="MobiDB-lite"/>
    </source>
</evidence>
<dbReference type="AlphaFoldDB" id="A0A9W4GT70"/>
<keyword evidence="3" id="KW-1185">Reference proteome</keyword>
<dbReference type="Proteomes" id="UP001152519">
    <property type="component" value="Unassembled WGS sequence"/>
</dbReference>
<dbReference type="EMBL" id="CAJSLV010000070">
    <property type="protein sequence ID" value="CAG6396189.1"/>
    <property type="molecule type" value="Genomic_DNA"/>
</dbReference>
<protein>
    <submittedName>
        <fullName evidence="2">Uncharacterized protein</fullName>
    </submittedName>
</protein>
<proteinExistence type="predicted"/>
<name>A0A9W4GT70_9ACTN</name>
<sequence>MRFRGSRWARRCPFRRPVRLCRPRWLRGARPARACASAGRGGWGAPLAQEGNPPGRGGTARPATTHRHRIQAAQGILASLGTTGRRWAERAVPPRPGEAHPLTQRHPPEARRQGKGTPLPRGAAEGCPGDAGRGPSG</sequence>
<feature type="region of interest" description="Disordered" evidence="1">
    <location>
        <begin position="35"/>
        <end position="137"/>
    </location>
</feature>
<accession>A0A9W4GT70</accession>
<evidence type="ECO:0000313" key="2">
    <source>
        <dbReference type="EMBL" id="CAG6396189.1"/>
    </source>
</evidence>
<gene>
    <name evidence="2" type="ORF">SCOCK_40109</name>
</gene>